<dbReference type="PANTHER" id="PTHR11236">
    <property type="entry name" value="AMINOBENZOATE/ANTHRANILATE SYNTHASE"/>
    <property type="match status" value="1"/>
</dbReference>
<dbReference type="RefSeq" id="WP_042344805.1">
    <property type="nucleotide sequence ID" value="NZ_CDOI01000167.1"/>
</dbReference>
<dbReference type="InterPro" id="IPR005801">
    <property type="entry name" value="ADC_synthase"/>
</dbReference>
<dbReference type="SUPFAM" id="SSF56322">
    <property type="entry name" value="ADC synthase"/>
    <property type="match status" value="1"/>
</dbReference>
<dbReference type="Gene3D" id="3.60.120.10">
    <property type="entry name" value="Anthranilate synthase"/>
    <property type="match status" value="1"/>
</dbReference>
<dbReference type="GO" id="GO:0008153">
    <property type="term" value="P:4-aminobenzoate biosynthetic process"/>
    <property type="evidence" value="ECO:0007669"/>
    <property type="project" value="TreeGrafter"/>
</dbReference>
<reference evidence="3 4" key="1">
    <citation type="submission" date="2015-01" db="EMBL/GenBank/DDBJ databases">
        <authorList>
            <person name="Xiang T."/>
            <person name="Song Y."/>
            <person name="Huang L."/>
            <person name="Wang B."/>
            <person name="Wu P."/>
        </authorList>
    </citation>
    <scope>NUCLEOTIDE SEQUENCE [LARGE SCALE GENOMIC DNA]</scope>
    <source>
        <strain evidence="3 4">CcD38</strain>
    </source>
</reference>
<feature type="domain" description="Chorismate-utilising enzyme C-terminal" evidence="2">
    <location>
        <begin position="164"/>
        <end position="420"/>
    </location>
</feature>
<dbReference type="GO" id="GO:0004049">
    <property type="term" value="F:anthranilate synthase activity"/>
    <property type="evidence" value="ECO:0007669"/>
    <property type="project" value="UniProtKB-EC"/>
</dbReference>
<evidence type="ECO:0000256" key="1">
    <source>
        <dbReference type="SAM" id="MobiDB-lite"/>
    </source>
</evidence>
<proteinExistence type="predicted"/>
<dbReference type="InterPro" id="IPR015890">
    <property type="entry name" value="Chorismate_C"/>
</dbReference>
<accession>A0A0B7IBI2</accession>
<dbReference type="GO" id="GO:0046820">
    <property type="term" value="F:4-amino-4-deoxychorismate synthase activity"/>
    <property type="evidence" value="ECO:0007669"/>
    <property type="project" value="TreeGrafter"/>
</dbReference>
<dbReference type="GO" id="GO:0005737">
    <property type="term" value="C:cytoplasm"/>
    <property type="evidence" value="ECO:0007669"/>
    <property type="project" value="TreeGrafter"/>
</dbReference>
<gene>
    <name evidence="3" type="ORF">CCAND38_540017</name>
</gene>
<dbReference type="AlphaFoldDB" id="A0A0B7IBI2"/>
<dbReference type="Proteomes" id="UP000045051">
    <property type="component" value="Unassembled WGS sequence"/>
</dbReference>
<dbReference type="GO" id="GO:0000162">
    <property type="term" value="P:L-tryptophan biosynthetic process"/>
    <property type="evidence" value="ECO:0007669"/>
    <property type="project" value="TreeGrafter"/>
</dbReference>
<organism evidence="3 4">
    <name type="scientific">Capnocytophaga canis</name>
    <dbReference type="NCBI Taxonomy" id="1848903"/>
    <lineage>
        <taxon>Bacteria</taxon>
        <taxon>Pseudomonadati</taxon>
        <taxon>Bacteroidota</taxon>
        <taxon>Flavobacteriia</taxon>
        <taxon>Flavobacteriales</taxon>
        <taxon>Flavobacteriaceae</taxon>
        <taxon>Capnocytophaga</taxon>
    </lineage>
</organism>
<keyword evidence="3" id="KW-0456">Lyase</keyword>
<evidence type="ECO:0000313" key="4">
    <source>
        <dbReference type="Proteomes" id="UP000045051"/>
    </source>
</evidence>
<feature type="region of interest" description="Disordered" evidence="1">
    <location>
        <begin position="247"/>
        <end position="272"/>
    </location>
</feature>
<evidence type="ECO:0000313" key="3">
    <source>
        <dbReference type="EMBL" id="CEN48084.1"/>
    </source>
</evidence>
<sequence length="431" mass="49426">MRIEKSFHITGNIKQQIVHWANNQGETMIWLDSNAYADVYHKFDAVLAFAPNAILRLDTPLGAFDALQSFVDKTRDWIFGYLSYDLKNDVASLKSNNFDGLQFPELYFFQPQKLLFFRENMVMFSYLSSVSSEIEADWKAMLTAEMFPFSEDSEPNAITARLSKADYMDRVRKMQEHIARGDIYEANFCQEFYVEDVQIDPISTYFRLNSISTPPFACYLRFDDCFVMSASPERYLQRTGETVISQPIKGTARRSSDAETDRKLRDELEQNPKERSENVMIVDLVRNDLSMYAQKGSVEVRELCKPYTFKQVHQLISTIATKIKDGTHAVDVLKSTFPMGSMTGAPKLSAMQIIEKLEASKRCIYSGAIGYFTPTADFDFNVVIRSIFYNQKKKYVSFSVGSAITAVSDPEKEYEECLVKANAMKKVLEER</sequence>
<dbReference type="EC" id="4.1.3.27" evidence="3"/>
<dbReference type="EMBL" id="CDOI01000167">
    <property type="protein sequence ID" value="CEN48084.1"/>
    <property type="molecule type" value="Genomic_DNA"/>
</dbReference>
<evidence type="ECO:0000259" key="2">
    <source>
        <dbReference type="Pfam" id="PF00425"/>
    </source>
</evidence>
<feature type="compositionally biased region" description="Basic and acidic residues" evidence="1">
    <location>
        <begin position="254"/>
        <end position="272"/>
    </location>
</feature>
<dbReference type="Pfam" id="PF00425">
    <property type="entry name" value="Chorismate_bind"/>
    <property type="match status" value="1"/>
</dbReference>
<protein>
    <submittedName>
        <fullName evidence="3">ADC synthase</fullName>
        <ecNumber evidence="3">4.1.3.27</ecNumber>
    </submittedName>
</protein>
<dbReference type="InterPro" id="IPR019999">
    <property type="entry name" value="Anth_synth_I-like"/>
</dbReference>
<dbReference type="PANTHER" id="PTHR11236:SF18">
    <property type="entry name" value="AMINODEOXYCHORISMATE SYNTHASE"/>
    <property type="match status" value="1"/>
</dbReference>
<dbReference type="PRINTS" id="PR00095">
    <property type="entry name" value="ANTSNTHASEI"/>
</dbReference>
<keyword evidence="4" id="KW-1185">Reference proteome</keyword>
<name>A0A0B7IBI2_9FLAO</name>